<dbReference type="Gramene" id="TVU30982">
    <property type="protein sequence ID" value="TVU30982"/>
    <property type="gene ID" value="EJB05_22642"/>
</dbReference>
<dbReference type="OrthoDB" id="1639848at2759"/>
<keyword evidence="5" id="KW-1185">Reference proteome</keyword>
<dbReference type="EMBL" id="RWGY01000011">
    <property type="protein sequence ID" value="TVU30982.1"/>
    <property type="molecule type" value="Genomic_DNA"/>
</dbReference>
<comment type="caution">
    <text evidence="4">The sequence shown here is derived from an EMBL/GenBank/DDBJ whole genome shotgun (WGS) entry which is preliminary data.</text>
</comment>
<protein>
    <recommendedName>
        <fullName evidence="3">Cytoplasmic tRNA 2-thiolation protein 1 C-terminal domain-containing protein</fullName>
    </recommendedName>
</protein>
<dbReference type="Pfam" id="PF16503">
    <property type="entry name" value="zn-ribbon_14"/>
    <property type="match status" value="1"/>
</dbReference>
<evidence type="ECO:0000313" key="5">
    <source>
        <dbReference type="Proteomes" id="UP000324897"/>
    </source>
</evidence>
<dbReference type="PANTHER" id="PTHR11807">
    <property type="entry name" value="ATPASES OF THE PP SUPERFAMILY-RELATED"/>
    <property type="match status" value="1"/>
</dbReference>
<dbReference type="GO" id="GO:0000049">
    <property type="term" value="F:tRNA binding"/>
    <property type="evidence" value="ECO:0007669"/>
    <property type="project" value="TreeGrafter"/>
</dbReference>
<keyword evidence="1" id="KW-0808">Transferase</keyword>
<proteinExistence type="predicted"/>
<dbReference type="GO" id="GO:0016740">
    <property type="term" value="F:transferase activity"/>
    <property type="evidence" value="ECO:0007669"/>
    <property type="project" value="UniProtKB-KW"/>
</dbReference>
<sequence>MRPRAILDIIRSGENFRISTTTRMPEQGTCERCDYISSQKLCKACVLLDGLNRGSPKLGIGRTKAGAGTDGASQQRAKRSERNASGLQGKHGNFDF</sequence>
<evidence type="ECO:0000259" key="3">
    <source>
        <dbReference type="Pfam" id="PF16503"/>
    </source>
</evidence>
<dbReference type="InterPro" id="IPR032442">
    <property type="entry name" value="CTU1_C"/>
</dbReference>
<reference evidence="4 5" key="1">
    <citation type="journal article" date="2019" name="Sci. Rep.">
        <title>A high-quality genome of Eragrostis curvula grass provides insights into Poaceae evolution and supports new strategies to enhance forage quality.</title>
        <authorList>
            <person name="Carballo J."/>
            <person name="Santos B.A.C.M."/>
            <person name="Zappacosta D."/>
            <person name="Garbus I."/>
            <person name="Selva J.P."/>
            <person name="Gallo C.A."/>
            <person name="Diaz A."/>
            <person name="Albertini E."/>
            <person name="Caccamo M."/>
            <person name="Echenique V."/>
        </authorList>
    </citation>
    <scope>NUCLEOTIDE SEQUENCE [LARGE SCALE GENOMIC DNA]</scope>
    <source>
        <strain evidence="5">cv. Victoria</strain>
        <tissue evidence="4">Leaf</tissue>
    </source>
</reference>
<dbReference type="GO" id="GO:0002143">
    <property type="term" value="P:tRNA wobble position uridine thiolation"/>
    <property type="evidence" value="ECO:0007669"/>
    <property type="project" value="TreeGrafter"/>
</dbReference>
<evidence type="ECO:0000256" key="1">
    <source>
        <dbReference type="ARBA" id="ARBA00022679"/>
    </source>
</evidence>
<dbReference type="PANTHER" id="PTHR11807:SF12">
    <property type="entry name" value="CYTOPLASMIC TRNA 2-THIOLATION PROTEIN 1"/>
    <property type="match status" value="1"/>
</dbReference>
<accession>A0A5J9V471</accession>
<dbReference type="GO" id="GO:0005739">
    <property type="term" value="C:mitochondrion"/>
    <property type="evidence" value="ECO:0007669"/>
    <property type="project" value="TreeGrafter"/>
</dbReference>
<dbReference type="AlphaFoldDB" id="A0A5J9V471"/>
<dbReference type="GO" id="GO:0002144">
    <property type="term" value="C:cytosolic tRNA wobble base thiouridylase complex"/>
    <property type="evidence" value="ECO:0007669"/>
    <property type="project" value="TreeGrafter"/>
</dbReference>
<feature type="domain" description="Cytoplasmic tRNA 2-thiolation protein 1 C-terminal" evidence="3">
    <location>
        <begin position="28"/>
        <end position="58"/>
    </location>
</feature>
<gene>
    <name evidence="4" type="ORF">EJB05_22642</name>
</gene>
<dbReference type="Proteomes" id="UP000324897">
    <property type="component" value="Chromosome 1"/>
</dbReference>
<name>A0A5J9V471_9POAL</name>
<dbReference type="InterPro" id="IPR014729">
    <property type="entry name" value="Rossmann-like_a/b/a_fold"/>
</dbReference>
<organism evidence="4 5">
    <name type="scientific">Eragrostis curvula</name>
    <name type="common">weeping love grass</name>
    <dbReference type="NCBI Taxonomy" id="38414"/>
    <lineage>
        <taxon>Eukaryota</taxon>
        <taxon>Viridiplantae</taxon>
        <taxon>Streptophyta</taxon>
        <taxon>Embryophyta</taxon>
        <taxon>Tracheophyta</taxon>
        <taxon>Spermatophyta</taxon>
        <taxon>Magnoliopsida</taxon>
        <taxon>Liliopsida</taxon>
        <taxon>Poales</taxon>
        <taxon>Poaceae</taxon>
        <taxon>PACMAD clade</taxon>
        <taxon>Chloridoideae</taxon>
        <taxon>Eragrostideae</taxon>
        <taxon>Eragrostidinae</taxon>
        <taxon>Eragrostis</taxon>
    </lineage>
</organism>
<dbReference type="Gene3D" id="3.40.50.620">
    <property type="entry name" value="HUPs"/>
    <property type="match status" value="1"/>
</dbReference>
<evidence type="ECO:0000313" key="4">
    <source>
        <dbReference type="EMBL" id="TVU30982.1"/>
    </source>
</evidence>
<feature type="region of interest" description="Disordered" evidence="2">
    <location>
        <begin position="58"/>
        <end position="96"/>
    </location>
</feature>
<evidence type="ECO:0000256" key="2">
    <source>
        <dbReference type="SAM" id="MobiDB-lite"/>
    </source>
</evidence>
<feature type="non-terminal residue" evidence="4">
    <location>
        <position position="1"/>
    </location>
</feature>